<keyword evidence="1" id="KW-1133">Transmembrane helix</keyword>
<dbReference type="SUPFAM" id="SSF56112">
    <property type="entry name" value="Protein kinase-like (PK-like)"/>
    <property type="match status" value="1"/>
</dbReference>
<evidence type="ECO:0000313" key="3">
    <source>
        <dbReference type="EMBL" id="WNB18447.1"/>
    </source>
</evidence>
<dbReference type="Gene3D" id="1.10.510.10">
    <property type="entry name" value="Transferase(Phosphotransferase) domain 1"/>
    <property type="match status" value="1"/>
</dbReference>
<dbReference type="InterPro" id="IPR011009">
    <property type="entry name" value="Kinase-like_dom_sf"/>
</dbReference>
<dbReference type="EMBL" id="CP129968">
    <property type="protein sequence ID" value="WNB18447.1"/>
    <property type="molecule type" value="Genomic_DNA"/>
</dbReference>
<dbReference type="SMART" id="SM00220">
    <property type="entry name" value="S_TKc"/>
    <property type="match status" value="1"/>
</dbReference>
<dbReference type="Pfam" id="PF00069">
    <property type="entry name" value="Pkinase"/>
    <property type="match status" value="1"/>
</dbReference>
<keyword evidence="1" id="KW-0812">Transmembrane</keyword>
<gene>
    <name evidence="3" type="ORF">QYS47_30215</name>
</gene>
<protein>
    <submittedName>
        <fullName evidence="3">Protein kinase</fullName>
    </submittedName>
</protein>
<proteinExistence type="predicted"/>
<feature type="domain" description="Protein kinase" evidence="2">
    <location>
        <begin position="27"/>
        <end position="328"/>
    </location>
</feature>
<dbReference type="InterPro" id="IPR000719">
    <property type="entry name" value="Prot_kinase_dom"/>
</dbReference>
<accession>A0AA51ZXB6</accession>
<organism evidence="3">
    <name type="scientific">Marivirga arenosa</name>
    <dbReference type="NCBI Taxonomy" id="3059076"/>
    <lineage>
        <taxon>Bacteria</taxon>
        <taxon>Pseudomonadati</taxon>
        <taxon>Bacteroidota</taxon>
        <taxon>Cytophagia</taxon>
        <taxon>Cytophagales</taxon>
        <taxon>Marivirgaceae</taxon>
        <taxon>Marivirga</taxon>
    </lineage>
</organism>
<keyword evidence="3" id="KW-0418">Kinase</keyword>
<evidence type="ECO:0000256" key="1">
    <source>
        <dbReference type="SAM" id="Phobius"/>
    </source>
</evidence>
<dbReference type="PROSITE" id="PS50011">
    <property type="entry name" value="PROTEIN_KINASE_DOM"/>
    <property type="match status" value="1"/>
</dbReference>
<dbReference type="Proteomes" id="UP001232019">
    <property type="component" value="Chromosome"/>
</dbReference>
<dbReference type="RefSeq" id="WP_322347960.1">
    <property type="nucleotide sequence ID" value="NZ_CP129968.2"/>
</dbReference>
<dbReference type="AlphaFoldDB" id="A0AA51ZXB6"/>
<feature type="transmembrane region" description="Helical" evidence="1">
    <location>
        <begin position="235"/>
        <end position="255"/>
    </location>
</feature>
<keyword evidence="3" id="KW-0808">Transferase</keyword>
<dbReference type="PROSITE" id="PS00108">
    <property type="entry name" value="PROTEIN_KINASE_ST"/>
    <property type="match status" value="1"/>
</dbReference>
<dbReference type="KEGG" id="marp:QYS47_30215"/>
<dbReference type="GO" id="GO:0004672">
    <property type="term" value="F:protein kinase activity"/>
    <property type="evidence" value="ECO:0007669"/>
    <property type="project" value="InterPro"/>
</dbReference>
<dbReference type="InterPro" id="IPR008271">
    <property type="entry name" value="Ser/Thr_kinase_AS"/>
</dbReference>
<sequence length="362" mass="41458">MSTNQDNAAQSLVGKKLKNGWTVSKKIEPKEGSTGGFFSVCYVVTRGDEEAFLKALNFQAFFQMFRGRPIVEIINEQTNAYQFERDLLLRCKNNKLSKVSMVIDEGEEVLEGFTIPNVPYLIFEMSDGDVRSHMNFSKDVEIAWKLQSLHNVAVGLKQLHGVEIGHQDLKPSNVLLYQDGVVSKVGDLGRSLCAEIEAPHENGGDFPGDLNYAPTEFLYRYIDPDWNFRVRSTDMYLFGSLIVFYFSGANMTALIGKNLDPQFKWTQWRGKFEGVHDYLVDAFYKAIKEFKSSISDKELSDELSKIIEYCCFPIPDRRGHPKAIELSLNRDGSRNLNSNQFDFQRIVSKFDVLYRMANYKFK</sequence>
<dbReference type="GO" id="GO:0005524">
    <property type="term" value="F:ATP binding"/>
    <property type="evidence" value="ECO:0007669"/>
    <property type="project" value="InterPro"/>
</dbReference>
<reference evidence="3" key="1">
    <citation type="submission" date="2023-08" db="EMBL/GenBank/DDBJ databases">
        <title>Comparative genomics and taxonomic characterization of three novel marine species of genus Marivirga.</title>
        <authorList>
            <person name="Muhammad N."/>
            <person name="Kim S.-G."/>
        </authorList>
    </citation>
    <scope>NUCLEOTIDE SEQUENCE</scope>
    <source>
        <strain evidence="3">BKB1-2</strain>
    </source>
</reference>
<keyword evidence="1" id="KW-0472">Membrane</keyword>
<evidence type="ECO:0000259" key="2">
    <source>
        <dbReference type="PROSITE" id="PS50011"/>
    </source>
</evidence>
<name>A0AA51ZXB6_9BACT</name>